<dbReference type="Pfam" id="PF00440">
    <property type="entry name" value="TetR_N"/>
    <property type="match status" value="1"/>
</dbReference>
<dbReference type="InterPro" id="IPR009057">
    <property type="entry name" value="Homeodomain-like_sf"/>
</dbReference>
<protein>
    <submittedName>
        <fullName evidence="6">Transcriptional regulator, TetR family</fullName>
    </submittedName>
</protein>
<keyword evidence="1" id="KW-0805">Transcription regulation</keyword>
<accession>A0A1U7NR01</accession>
<sequence length="171" mass="18410">MAATLELLTENGLGGVSVDEVARRSGVAKTTIYRHWPVRSALILDACTRLSSQHAAPDTGSFAGDLAALMGGMAQLLRTARWASVTPSIIDAAERDPDLATVHSRIQLEHSAPFQVIISRAVGSGDLPPQTDVQAMIADLLGPLYYRRWFSREPLDDAFVGGITERVLGRT</sequence>
<evidence type="ECO:0000256" key="2">
    <source>
        <dbReference type="ARBA" id="ARBA00023125"/>
    </source>
</evidence>
<keyword evidence="7" id="KW-1185">Reference proteome</keyword>
<dbReference type="PROSITE" id="PS50977">
    <property type="entry name" value="HTH_TETR_2"/>
    <property type="match status" value="1"/>
</dbReference>
<evidence type="ECO:0000256" key="1">
    <source>
        <dbReference type="ARBA" id="ARBA00023015"/>
    </source>
</evidence>
<dbReference type="Pfam" id="PF16859">
    <property type="entry name" value="TetR_C_11"/>
    <property type="match status" value="1"/>
</dbReference>
<dbReference type="InterPro" id="IPR036271">
    <property type="entry name" value="Tet_transcr_reg_TetR-rel_C_sf"/>
</dbReference>
<dbReference type="Gene3D" id="1.10.357.10">
    <property type="entry name" value="Tetracycline Repressor, domain 2"/>
    <property type="match status" value="1"/>
</dbReference>
<keyword evidence="3" id="KW-0804">Transcription</keyword>
<dbReference type="PANTHER" id="PTHR30055">
    <property type="entry name" value="HTH-TYPE TRANSCRIPTIONAL REGULATOR RUTR"/>
    <property type="match status" value="1"/>
</dbReference>
<evidence type="ECO:0000259" key="5">
    <source>
        <dbReference type="PROSITE" id="PS50977"/>
    </source>
</evidence>
<dbReference type="EMBL" id="MSTI01000184">
    <property type="protein sequence ID" value="OLV15349.1"/>
    <property type="molecule type" value="Genomic_DNA"/>
</dbReference>
<dbReference type="Gene3D" id="1.10.10.60">
    <property type="entry name" value="Homeodomain-like"/>
    <property type="match status" value="1"/>
</dbReference>
<evidence type="ECO:0000256" key="4">
    <source>
        <dbReference type="PROSITE-ProRule" id="PRU00335"/>
    </source>
</evidence>
<evidence type="ECO:0000313" key="7">
    <source>
        <dbReference type="Proteomes" id="UP000186607"/>
    </source>
</evidence>
<organism evidence="6 7">
    <name type="scientific">Deinococcus marmoris</name>
    <dbReference type="NCBI Taxonomy" id="249408"/>
    <lineage>
        <taxon>Bacteria</taxon>
        <taxon>Thermotogati</taxon>
        <taxon>Deinococcota</taxon>
        <taxon>Deinococci</taxon>
        <taxon>Deinococcales</taxon>
        <taxon>Deinococcaceae</taxon>
        <taxon>Deinococcus</taxon>
    </lineage>
</organism>
<dbReference type="SUPFAM" id="SSF48498">
    <property type="entry name" value="Tetracyclin repressor-like, C-terminal domain"/>
    <property type="match status" value="1"/>
</dbReference>
<dbReference type="GO" id="GO:0003700">
    <property type="term" value="F:DNA-binding transcription factor activity"/>
    <property type="evidence" value="ECO:0007669"/>
    <property type="project" value="TreeGrafter"/>
</dbReference>
<feature type="DNA-binding region" description="H-T-H motif" evidence="4">
    <location>
        <begin position="17"/>
        <end position="36"/>
    </location>
</feature>
<dbReference type="InterPro" id="IPR050109">
    <property type="entry name" value="HTH-type_TetR-like_transc_reg"/>
</dbReference>
<keyword evidence="2 4" id="KW-0238">DNA-binding</keyword>
<evidence type="ECO:0000313" key="6">
    <source>
        <dbReference type="EMBL" id="OLV15349.1"/>
    </source>
</evidence>
<dbReference type="InterPro" id="IPR001647">
    <property type="entry name" value="HTH_TetR"/>
</dbReference>
<comment type="caution">
    <text evidence="6">The sequence shown here is derived from an EMBL/GenBank/DDBJ whole genome shotgun (WGS) entry which is preliminary data.</text>
</comment>
<gene>
    <name evidence="6" type="ORF">BOO71_0015103</name>
</gene>
<dbReference type="Proteomes" id="UP000186607">
    <property type="component" value="Unassembled WGS sequence"/>
</dbReference>
<dbReference type="GO" id="GO:0000976">
    <property type="term" value="F:transcription cis-regulatory region binding"/>
    <property type="evidence" value="ECO:0007669"/>
    <property type="project" value="TreeGrafter"/>
</dbReference>
<dbReference type="STRING" id="249408.BOO71_0015103"/>
<dbReference type="SUPFAM" id="SSF46689">
    <property type="entry name" value="Homeodomain-like"/>
    <property type="match status" value="1"/>
</dbReference>
<proteinExistence type="predicted"/>
<reference evidence="6 7" key="1">
    <citation type="submission" date="2017-01" db="EMBL/GenBank/DDBJ databases">
        <title>Genome Analysis of Deinococcus marmoris KOPRI26562.</title>
        <authorList>
            <person name="Kim J.H."/>
            <person name="Oh H.-M."/>
        </authorList>
    </citation>
    <scope>NUCLEOTIDE SEQUENCE [LARGE SCALE GENOMIC DNA]</scope>
    <source>
        <strain evidence="6 7">KOPRI26562</strain>
    </source>
</reference>
<dbReference type="PANTHER" id="PTHR30055:SF148">
    <property type="entry name" value="TETR-FAMILY TRANSCRIPTIONAL REGULATOR"/>
    <property type="match status" value="1"/>
</dbReference>
<dbReference type="AlphaFoldDB" id="A0A1U7NR01"/>
<dbReference type="InterPro" id="IPR011075">
    <property type="entry name" value="TetR_C"/>
</dbReference>
<name>A0A1U7NR01_9DEIO</name>
<feature type="domain" description="HTH tetR-type" evidence="5">
    <location>
        <begin position="1"/>
        <end position="54"/>
    </location>
</feature>
<evidence type="ECO:0000256" key="3">
    <source>
        <dbReference type="ARBA" id="ARBA00023163"/>
    </source>
</evidence>